<dbReference type="Proteomes" id="UP001255416">
    <property type="component" value="Unassembled WGS sequence"/>
</dbReference>
<accession>A0ABU3VK49</accession>
<dbReference type="RefSeq" id="WP_316781723.1">
    <property type="nucleotide sequence ID" value="NZ_JASMWN010000025.1"/>
</dbReference>
<reference evidence="2" key="1">
    <citation type="submission" date="2023-05" db="EMBL/GenBank/DDBJ databases">
        <title>Sedimentitalea sp. nov. JM2-8.</title>
        <authorList>
            <person name="Huang J."/>
        </authorList>
    </citation>
    <scope>NUCLEOTIDE SEQUENCE [LARGE SCALE GENOMIC DNA]</scope>
    <source>
        <strain evidence="2">KHS03</strain>
    </source>
</reference>
<keyword evidence="2" id="KW-1185">Reference proteome</keyword>
<dbReference type="EMBL" id="JASMWN010000025">
    <property type="protein sequence ID" value="MDU9006558.1"/>
    <property type="molecule type" value="Genomic_DNA"/>
</dbReference>
<evidence type="ECO:0000313" key="2">
    <source>
        <dbReference type="Proteomes" id="UP001255416"/>
    </source>
</evidence>
<name>A0ABU3VK49_9RHOB</name>
<organism evidence="1 2">
    <name type="scientific">Sedimentitalea todarodis</name>
    <dbReference type="NCBI Taxonomy" id="1631240"/>
    <lineage>
        <taxon>Bacteria</taxon>
        <taxon>Pseudomonadati</taxon>
        <taxon>Pseudomonadota</taxon>
        <taxon>Alphaproteobacteria</taxon>
        <taxon>Rhodobacterales</taxon>
        <taxon>Paracoccaceae</taxon>
        <taxon>Sedimentitalea</taxon>
    </lineage>
</organism>
<protein>
    <submittedName>
        <fullName evidence="1">Uncharacterized protein</fullName>
    </submittedName>
</protein>
<proteinExistence type="predicted"/>
<sequence>MSTTTRRTLIFHIGDHKTGSTSIQTVFAGDRVRFKSGRAYFSAKLSHNWLKEHCNAYGAENRRGAKANAEKVFRNIAADIQRANAEFCLISAESLEGVPAHVLKDIIDRFFSDTADDIRVVAYVRPHAGRFTSGFTERTKTGLPNALSSDLDRLFDIVMENGTFLYAPRFLSWRAQFGDRFILRPMIRDQLYQGSVVEDFILHAFGTKDFTVVGEAGANESLCLEDLMRLKALQSYILKSSDPRLRHAIGWEFSRVVNQMQPPETPTKLRLHKSLAEKIYAAYLDDAREMDREFFEGAPLLAGDLERTVETAIPRAQSTEPADHLSQSEMRSLEVFSRIIAGLLESEETNWPAFLRSKRIRDIKKTRIAAKAAQ</sequence>
<dbReference type="SUPFAM" id="SSF52540">
    <property type="entry name" value="P-loop containing nucleoside triphosphate hydrolases"/>
    <property type="match status" value="1"/>
</dbReference>
<evidence type="ECO:0000313" key="1">
    <source>
        <dbReference type="EMBL" id="MDU9006558.1"/>
    </source>
</evidence>
<dbReference type="InterPro" id="IPR027417">
    <property type="entry name" value="P-loop_NTPase"/>
</dbReference>
<gene>
    <name evidence="1" type="ORF">QO231_22230</name>
</gene>
<comment type="caution">
    <text evidence="1">The sequence shown here is derived from an EMBL/GenBank/DDBJ whole genome shotgun (WGS) entry which is preliminary data.</text>
</comment>